<dbReference type="RefSeq" id="WP_138790436.1">
    <property type="nucleotide sequence ID" value="NZ_JBHTGQ010000043.1"/>
</dbReference>
<dbReference type="EMBL" id="JBHTGQ010000043">
    <property type="protein sequence ID" value="MFC7751458.1"/>
    <property type="molecule type" value="Genomic_DNA"/>
</dbReference>
<evidence type="ECO:0000313" key="3">
    <source>
        <dbReference type="Proteomes" id="UP001596528"/>
    </source>
</evidence>
<evidence type="ECO:0000313" key="2">
    <source>
        <dbReference type="EMBL" id="MFC7751458.1"/>
    </source>
</evidence>
<comment type="caution">
    <text evidence="2">The sequence shown here is derived from an EMBL/GenBank/DDBJ whole genome shotgun (WGS) entry which is preliminary data.</text>
</comment>
<organism evidence="2 3">
    <name type="scientific">Paenibacillus thermoaerophilus</name>
    <dbReference type="NCBI Taxonomy" id="1215385"/>
    <lineage>
        <taxon>Bacteria</taxon>
        <taxon>Bacillati</taxon>
        <taxon>Bacillota</taxon>
        <taxon>Bacilli</taxon>
        <taxon>Bacillales</taxon>
        <taxon>Paenibacillaceae</taxon>
        <taxon>Paenibacillus</taxon>
    </lineage>
</organism>
<protein>
    <recommendedName>
        <fullName evidence="1">DUF8042 domain-containing protein</fullName>
    </recommendedName>
</protein>
<proteinExistence type="predicted"/>
<dbReference type="Proteomes" id="UP001596528">
    <property type="component" value="Unassembled WGS sequence"/>
</dbReference>
<dbReference type="Pfam" id="PF26154">
    <property type="entry name" value="DUF8042"/>
    <property type="match status" value="1"/>
</dbReference>
<gene>
    <name evidence="2" type="ORF">ACFQWB_16175</name>
</gene>
<dbReference type="InterPro" id="IPR058355">
    <property type="entry name" value="DUF8042"/>
</dbReference>
<evidence type="ECO:0000259" key="1">
    <source>
        <dbReference type="Pfam" id="PF26154"/>
    </source>
</evidence>
<accession>A0ABW2V887</accession>
<name>A0ABW2V887_9BACL</name>
<keyword evidence="3" id="KW-1185">Reference proteome</keyword>
<feature type="domain" description="DUF8042" evidence="1">
    <location>
        <begin position="74"/>
        <end position="180"/>
    </location>
</feature>
<reference evidence="3" key="1">
    <citation type="journal article" date="2019" name="Int. J. Syst. Evol. Microbiol.">
        <title>The Global Catalogue of Microorganisms (GCM) 10K type strain sequencing project: providing services to taxonomists for standard genome sequencing and annotation.</title>
        <authorList>
            <consortium name="The Broad Institute Genomics Platform"/>
            <consortium name="The Broad Institute Genome Sequencing Center for Infectious Disease"/>
            <person name="Wu L."/>
            <person name="Ma J."/>
        </authorList>
    </citation>
    <scope>NUCLEOTIDE SEQUENCE [LARGE SCALE GENOMIC DNA]</scope>
    <source>
        <strain evidence="3">JCM 18657</strain>
    </source>
</reference>
<sequence length="194" mass="21773">MKLDIKGRLVDLGSGDEALDKLQAEIDRESNQGTYAVRRVLVDGTEIYGDYMQQIRESKSAIGTVTIEMATQSEMRREMIEDALAYLNRAIPVLEPLSERFVQGPDSEAWSLLGHMVEGMQWISGMLALTQFNQADRFREGVSQAIGNLQGAIQIQDYTSISDIIHFEILPVYEEIRDHLIQSAEAEGSQHALQ</sequence>